<feature type="transmembrane region" description="Helical" evidence="4">
    <location>
        <begin position="45"/>
        <end position="64"/>
    </location>
</feature>
<feature type="transmembrane region" description="Helical" evidence="4">
    <location>
        <begin position="218"/>
        <end position="240"/>
    </location>
</feature>
<evidence type="ECO:0000259" key="5">
    <source>
        <dbReference type="PROSITE" id="PS50850"/>
    </source>
</evidence>
<dbReference type="Proteomes" id="UP000572377">
    <property type="component" value="Unassembled WGS sequence"/>
</dbReference>
<organism evidence="6 7">
    <name type="scientific">Halovulum dunhuangense</name>
    <dbReference type="NCBI Taxonomy" id="1505036"/>
    <lineage>
        <taxon>Bacteria</taxon>
        <taxon>Pseudomonadati</taxon>
        <taxon>Pseudomonadota</taxon>
        <taxon>Alphaproteobacteria</taxon>
        <taxon>Rhodobacterales</taxon>
        <taxon>Paracoccaceae</taxon>
        <taxon>Halovulum</taxon>
    </lineage>
</organism>
<accession>A0A849L7A2</accession>
<feature type="transmembrane region" description="Helical" evidence="4">
    <location>
        <begin position="101"/>
        <end position="123"/>
    </location>
</feature>
<evidence type="ECO:0000313" key="6">
    <source>
        <dbReference type="EMBL" id="NNU81947.1"/>
    </source>
</evidence>
<protein>
    <submittedName>
        <fullName evidence="6">MFS transporter</fullName>
    </submittedName>
</protein>
<dbReference type="InterPro" id="IPR050327">
    <property type="entry name" value="Proton-linked_MCT"/>
</dbReference>
<dbReference type="SUPFAM" id="SSF103473">
    <property type="entry name" value="MFS general substrate transporter"/>
    <property type="match status" value="1"/>
</dbReference>
<dbReference type="GO" id="GO:0022857">
    <property type="term" value="F:transmembrane transporter activity"/>
    <property type="evidence" value="ECO:0007669"/>
    <property type="project" value="InterPro"/>
</dbReference>
<feature type="transmembrane region" description="Helical" evidence="4">
    <location>
        <begin position="161"/>
        <end position="182"/>
    </location>
</feature>
<dbReference type="PANTHER" id="PTHR11360">
    <property type="entry name" value="MONOCARBOXYLATE TRANSPORTER"/>
    <property type="match status" value="1"/>
</dbReference>
<feature type="transmembrane region" description="Helical" evidence="4">
    <location>
        <begin position="76"/>
        <end position="95"/>
    </location>
</feature>
<name>A0A849L7A2_9RHOB</name>
<dbReference type="InterPro" id="IPR020846">
    <property type="entry name" value="MFS_dom"/>
</dbReference>
<feature type="transmembrane region" description="Helical" evidence="4">
    <location>
        <begin position="12"/>
        <end position="33"/>
    </location>
</feature>
<feature type="transmembrane region" description="Helical" evidence="4">
    <location>
        <begin position="307"/>
        <end position="329"/>
    </location>
</feature>
<dbReference type="AlphaFoldDB" id="A0A849L7A2"/>
<dbReference type="EMBL" id="JABFBC010000003">
    <property type="protein sequence ID" value="NNU81947.1"/>
    <property type="molecule type" value="Genomic_DNA"/>
</dbReference>
<comment type="caution">
    <text evidence="6">The sequence shown here is derived from an EMBL/GenBank/DDBJ whole genome shotgun (WGS) entry which is preliminary data.</text>
</comment>
<keyword evidence="3 4" id="KW-0472">Membrane</keyword>
<keyword evidence="1 4" id="KW-0812">Transmembrane</keyword>
<evidence type="ECO:0000256" key="2">
    <source>
        <dbReference type="ARBA" id="ARBA00022989"/>
    </source>
</evidence>
<keyword evidence="7" id="KW-1185">Reference proteome</keyword>
<feature type="transmembrane region" description="Helical" evidence="4">
    <location>
        <begin position="341"/>
        <end position="364"/>
    </location>
</feature>
<feature type="transmembrane region" description="Helical" evidence="4">
    <location>
        <begin position="252"/>
        <end position="271"/>
    </location>
</feature>
<feature type="transmembrane region" description="Helical" evidence="4">
    <location>
        <begin position="370"/>
        <end position="392"/>
    </location>
</feature>
<feature type="transmembrane region" description="Helical" evidence="4">
    <location>
        <begin position="135"/>
        <end position="155"/>
    </location>
</feature>
<evidence type="ECO:0000256" key="4">
    <source>
        <dbReference type="SAM" id="Phobius"/>
    </source>
</evidence>
<evidence type="ECO:0000313" key="7">
    <source>
        <dbReference type="Proteomes" id="UP000572377"/>
    </source>
</evidence>
<dbReference type="PROSITE" id="PS50850">
    <property type="entry name" value="MFS"/>
    <property type="match status" value="1"/>
</dbReference>
<reference evidence="6 7" key="1">
    <citation type="submission" date="2020-05" db="EMBL/GenBank/DDBJ databases">
        <title>Gimesia benthica sp. nov., a novel planctomycete isolated from a deep-sea water sample of the Northwest Indian Ocean.</title>
        <authorList>
            <person name="Wang J."/>
            <person name="Ruan C."/>
            <person name="Song L."/>
            <person name="Zhu Y."/>
            <person name="Li A."/>
            <person name="Zheng X."/>
            <person name="Wang L."/>
            <person name="Lu Z."/>
            <person name="Huang Y."/>
            <person name="Du W."/>
            <person name="Zhou Y."/>
            <person name="Huang L."/>
            <person name="Dai X."/>
        </authorList>
    </citation>
    <scope>NUCLEOTIDE SEQUENCE [LARGE SCALE GENOMIC DNA]</scope>
    <source>
        <strain evidence="6 7">YYQ-30</strain>
    </source>
</reference>
<feature type="transmembrane region" description="Helical" evidence="4">
    <location>
        <begin position="283"/>
        <end position="301"/>
    </location>
</feature>
<evidence type="ECO:0000256" key="3">
    <source>
        <dbReference type="ARBA" id="ARBA00023136"/>
    </source>
</evidence>
<keyword evidence="2 4" id="KW-1133">Transmembrane helix</keyword>
<evidence type="ECO:0000256" key="1">
    <source>
        <dbReference type="ARBA" id="ARBA00022692"/>
    </source>
</evidence>
<dbReference type="RefSeq" id="WP_171326801.1">
    <property type="nucleotide sequence ID" value="NZ_JABFBC010000003.1"/>
</dbReference>
<dbReference type="InterPro" id="IPR011701">
    <property type="entry name" value="MFS"/>
</dbReference>
<feature type="domain" description="Major facilitator superfamily (MFS) profile" evidence="5">
    <location>
        <begin position="1"/>
        <end position="399"/>
    </location>
</feature>
<sequence>MTDPRALGRGTWALAAGETIVWAGLYYSFAALLLTWEQTLGWPKAQLALGLTGALVMAALMAPVSGRVIDAGHGRWLLSLGALGGALALGALALVQTPAAFLAAWAAIGLALGACLYEPCFAFVTRTAGAQARRVITRITLAAGFASTIAFPAGAYLATVIGWRSTVLVFAAVVALLGAPLLHLGARWLERGADPDTPRPGRQENRAALSAALRRRRFWLIALAFPIVAINHGILINHMIPMLVERGLTATLAVTAASTVGPMQVAGRVAMTLLGRETPARQLSLFAFGGILVAGAALLIAGATPALVFAFAATQGAGYGMISILKPVLTAEALGRQGFGAIAGWLALPYLAGYAAAPLLGALIWEWGGYGLVIRATFAMAALGLVAIAALARLITREEARAAA</sequence>
<dbReference type="Pfam" id="PF07690">
    <property type="entry name" value="MFS_1"/>
    <property type="match status" value="1"/>
</dbReference>
<proteinExistence type="predicted"/>
<dbReference type="Gene3D" id="1.20.1250.20">
    <property type="entry name" value="MFS general substrate transporter like domains"/>
    <property type="match status" value="1"/>
</dbReference>
<dbReference type="InterPro" id="IPR036259">
    <property type="entry name" value="MFS_trans_sf"/>
</dbReference>
<gene>
    <name evidence="6" type="ORF">HMH01_16035</name>
</gene>